<reference evidence="1 2" key="1">
    <citation type="submission" date="2014-10" db="EMBL/GenBank/DDBJ databases">
        <title>Genome sequence of Ponticoccus sp. strain UMTAT08 isolated from clonal culture of toxic dinoflagellate Alexandrium tamiyavanichii.</title>
        <authorList>
            <person name="Gan H.Y."/>
            <person name="Muhd D.-D."/>
            <person name="Mohd Noor M.E."/>
            <person name="Yeong Y.S."/>
            <person name="Usup G."/>
        </authorList>
    </citation>
    <scope>NUCLEOTIDE SEQUENCE [LARGE SCALE GENOMIC DNA]</scope>
    <source>
        <strain evidence="1 2">UMTAT08</strain>
    </source>
</reference>
<organism evidence="1 2">
    <name type="scientific">Mameliella alba</name>
    <dbReference type="NCBI Taxonomy" id="561184"/>
    <lineage>
        <taxon>Bacteria</taxon>
        <taxon>Pseudomonadati</taxon>
        <taxon>Pseudomonadota</taxon>
        <taxon>Alphaproteobacteria</taxon>
        <taxon>Rhodobacterales</taxon>
        <taxon>Roseobacteraceae</taxon>
        <taxon>Mameliella</taxon>
    </lineage>
</organism>
<dbReference type="Proteomes" id="UP000030960">
    <property type="component" value="Unassembled WGS sequence"/>
</dbReference>
<dbReference type="EMBL" id="JSUQ01000027">
    <property type="protein sequence ID" value="KHQ50401.1"/>
    <property type="molecule type" value="Genomic_DNA"/>
</dbReference>
<proteinExistence type="predicted"/>
<dbReference type="OrthoDB" id="8449400at2"/>
<sequence length="189" mass="20694">MRTCLVLGGGDTLQDDIAAYGGPVDGAIAANDAGMVWPGELDAWVSLHATHWIGKGWVQGRADRGYPPARRHLGHGAAGRCHAGKELPEGVEFIPYKFPGQTRSGSSGLFAAKVALIDMGFDRVVLCGVPMDDRPHYWDEGRQPWKACETFRPAWQALAPEYRARMRSMSGWTRELLGGGWPRKMFGLS</sequence>
<dbReference type="AlphaFoldDB" id="A0A0B3S1A5"/>
<evidence type="ECO:0000313" key="2">
    <source>
        <dbReference type="Proteomes" id="UP000030960"/>
    </source>
</evidence>
<dbReference type="STRING" id="561184.SAMN05216376_105173"/>
<gene>
    <name evidence="1" type="ORF">OA50_05076</name>
</gene>
<accession>A0A0B3S1A5</accession>
<dbReference type="RefSeq" id="WP_043146268.1">
    <property type="nucleotide sequence ID" value="NZ_JSUQ01000027.1"/>
</dbReference>
<protein>
    <submittedName>
        <fullName evidence="1">Uncharacterized protein</fullName>
    </submittedName>
</protein>
<keyword evidence="2" id="KW-1185">Reference proteome</keyword>
<comment type="caution">
    <text evidence="1">The sequence shown here is derived from an EMBL/GenBank/DDBJ whole genome shotgun (WGS) entry which is preliminary data.</text>
</comment>
<evidence type="ECO:0000313" key="1">
    <source>
        <dbReference type="EMBL" id="KHQ50401.1"/>
    </source>
</evidence>
<name>A0A0B3S1A5_9RHOB</name>